<organism evidence="1 2">
    <name type="scientific">Puccinia sorghi</name>
    <dbReference type="NCBI Taxonomy" id="27349"/>
    <lineage>
        <taxon>Eukaryota</taxon>
        <taxon>Fungi</taxon>
        <taxon>Dikarya</taxon>
        <taxon>Basidiomycota</taxon>
        <taxon>Pucciniomycotina</taxon>
        <taxon>Pucciniomycetes</taxon>
        <taxon>Pucciniales</taxon>
        <taxon>Pucciniaceae</taxon>
        <taxon>Puccinia</taxon>
    </lineage>
</organism>
<evidence type="ECO:0000313" key="2">
    <source>
        <dbReference type="Proteomes" id="UP000037035"/>
    </source>
</evidence>
<accession>A0A0L6UFU5</accession>
<dbReference type="Proteomes" id="UP000037035">
    <property type="component" value="Unassembled WGS sequence"/>
</dbReference>
<evidence type="ECO:0000313" key="1">
    <source>
        <dbReference type="EMBL" id="KNZ47142.1"/>
    </source>
</evidence>
<sequence length="167" mass="19433">MPQFLCPIINGRKLRALVERRAELNINPKEVAKGYHSISIPRTGERQFFSYFLSQAMGEMLSYELWDGGKMWKSIFSPEFPGWEMAPPCFLIDKCSHSIQWEEYMNHEEKFKSTGRIEELNPLIIGEEIVEDMEYGYRNVGDEGPIDKYKPMLVLEKLPSALSISYQ</sequence>
<dbReference type="EMBL" id="LAVV01011996">
    <property type="protein sequence ID" value="KNZ47142.1"/>
    <property type="molecule type" value="Genomic_DNA"/>
</dbReference>
<comment type="caution">
    <text evidence="1">The sequence shown here is derived from an EMBL/GenBank/DDBJ whole genome shotgun (WGS) entry which is preliminary data.</text>
</comment>
<name>A0A0L6UFU5_9BASI</name>
<keyword evidence="2" id="KW-1185">Reference proteome</keyword>
<dbReference type="VEuPathDB" id="FungiDB:VP01_664g9"/>
<reference evidence="1 2" key="1">
    <citation type="submission" date="2015-08" db="EMBL/GenBank/DDBJ databases">
        <title>Next Generation Sequencing and Analysis of the Genome of Puccinia sorghi L Schw, the Causal Agent of Maize Common Rust.</title>
        <authorList>
            <person name="Rochi L."/>
            <person name="Burguener G."/>
            <person name="Darino M."/>
            <person name="Turjanski A."/>
            <person name="Kreff E."/>
            <person name="Dieguez M.J."/>
            <person name="Sacco F."/>
        </authorList>
    </citation>
    <scope>NUCLEOTIDE SEQUENCE [LARGE SCALE GENOMIC DNA]</scope>
    <source>
        <strain evidence="1 2">RO10H11247</strain>
    </source>
</reference>
<dbReference type="AlphaFoldDB" id="A0A0L6UFU5"/>
<gene>
    <name evidence="1" type="ORF">VP01_664g9</name>
</gene>
<proteinExistence type="predicted"/>
<protein>
    <submittedName>
        <fullName evidence="1">Uncharacterized protein</fullName>
    </submittedName>
</protein>